<organism evidence="1 2">
    <name type="scientific">Salmo salar</name>
    <name type="common">Atlantic salmon</name>
    <dbReference type="NCBI Taxonomy" id="8030"/>
    <lineage>
        <taxon>Eukaryota</taxon>
        <taxon>Metazoa</taxon>
        <taxon>Chordata</taxon>
        <taxon>Craniata</taxon>
        <taxon>Vertebrata</taxon>
        <taxon>Euteleostomi</taxon>
        <taxon>Actinopterygii</taxon>
        <taxon>Neopterygii</taxon>
        <taxon>Teleostei</taxon>
        <taxon>Protacanthopterygii</taxon>
        <taxon>Salmoniformes</taxon>
        <taxon>Salmonidae</taxon>
        <taxon>Salmoninae</taxon>
        <taxon>Salmo</taxon>
    </lineage>
</organism>
<evidence type="ECO:0000313" key="1">
    <source>
        <dbReference type="Proteomes" id="UP001652741"/>
    </source>
</evidence>
<dbReference type="RefSeq" id="XP_045578928.1">
    <property type="nucleotide sequence ID" value="XM_045722972.1"/>
</dbReference>
<reference evidence="2" key="1">
    <citation type="submission" date="2025-08" db="UniProtKB">
        <authorList>
            <consortium name="RefSeq"/>
        </authorList>
    </citation>
    <scope>IDENTIFICATION</scope>
</reference>
<sequence>MTILDILSENECENIEIETKDTFEEFKTNTEKDFYKGGQVTWWNFYLSERPCCLPFIKRDKYEALHNLITPTEGYTSPCVIIHLFHHPGCGGTTLAMHVLWNLRCKFRCAILKNTTVQNSEIAVQVTHLLTCGKEKQLSYSPVLLLVDNWEDVEDLQRCILSAANEKKKPETLMVIILNCERLQIPAVNSRNSRLDNVFIINKLSTKEQSFFEMKLKELKGHHEKPETFYAFMIMTNNFSEKYIENLVRNTLKDLDTSRKERQLFSLLALLNTYVNGSYMALSLCDEFVGIRNALWGKETLEDKMNPYSTLLILFNIEEHGTYQAVWFLHQMIASNCLKVLTGKHKLQLGEITTNLLHCLFEATAEGDVQFF</sequence>
<accession>A0ABM3F6M7</accession>
<keyword evidence="1" id="KW-1185">Reference proteome</keyword>
<protein>
    <submittedName>
        <fullName evidence="2">Sterile alpha motif domain-containing protein 9 isoform X2</fullName>
    </submittedName>
</protein>
<dbReference type="GeneID" id="106610438"/>
<dbReference type="PANTHER" id="PTHR16155:SF18">
    <property type="entry name" value="STERILE ALPHA MOTIF DOMAIN-CONTAINING PROTEIN 9-LIKE"/>
    <property type="match status" value="1"/>
</dbReference>
<proteinExistence type="predicted"/>
<dbReference type="Proteomes" id="UP001652741">
    <property type="component" value="Chromosome ssa08"/>
</dbReference>
<evidence type="ECO:0000313" key="2">
    <source>
        <dbReference type="RefSeq" id="XP_045578928.1"/>
    </source>
</evidence>
<name>A0ABM3F6M7_SALSA</name>
<gene>
    <name evidence="2" type="primary">LOC106610438</name>
</gene>
<dbReference type="PANTHER" id="PTHR16155">
    <property type="entry name" value="DED DOMAIN-CONTAINING PROTEIN"/>
    <property type="match status" value="1"/>
</dbReference>